<name>A0A1G2HJF2_9BACT</name>
<dbReference type="Proteomes" id="UP000178991">
    <property type="component" value="Unassembled WGS sequence"/>
</dbReference>
<dbReference type="AlphaFoldDB" id="A0A1G2HJF2"/>
<evidence type="ECO:0000256" key="2">
    <source>
        <dbReference type="ARBA" id="ARBA00022490"/>
    </source>
</evidence>
<evidence type="ECO:0008006" key="8">
    <source>
        <dbReference type="Google" id="ProtNLM"/>
    </source>
</evidence>
<dbReference type="Gene3D" id="3.30.230.70">
    <property type="entry name" value="GHMP Kinase, N-terminal domain"/>
    <property type="match status" value="1"/>
</dbReference>
<evidence type="ECO:0000256" key="3">
    <source>
        <dbReference type="ARBA" id="ARBA00022835"/>
    </source>
</evidence>
<dbReference type="InterPro" id="IPR020568">
    <property type="entry name" value="Ribosomal_Su5_D2-typ_SF"/>
</dbReference>
<comment type="subcellular location">
    <subcellularLocation>
        <location evidence="1">Cytoplasm</location>
    </subcellularLocation>
</comment>
<feature type="domain" description="Exoribonuclease phosphorolytic" evidence="4">
    <location>
        <begin position="28"/>
        <end position="163"/>
    </location>
</feature>
<dbReference type="InterPro" id="IPR027408">
    <property type="entry name" value="PNPase/RNase_PH_dom_sf"/>
</dbReference>
<dbReference type="GO" id="GO:0035925">
    <property type="term" value="F:mRNA 3'-UTR AU-rich region binding"/>
    <property type="evidence" value="ECO:0007669"/>
    <property type="project" value="TreeGrafter"/>
</dbReference>
<dbReference type="InterPro" id="IPR001247">
    <property type="entry name" value="ExoRNase_PH_dom1"/>
</dbReference>
<accession>A0A1G2HJF2</accession>
<keyword evidence="2" id="KW-0963">Cytoplasm</keyword>
<dbReference type="PANTHER" id="PTHR11097">
    <property type="entry name" value="EXOSOME COMPLEX EXONUCLEASE RIBOSOMAL RNA PROCESSING PROTEIN"/>
    <property type="match status" value="1"/>
</dbReference>
<keyword evidence="3" id="KW-0271">Exosome</keyword>
<organism evidence="6 7">
    <name type="scientific">Candidatus Staskawiczbacteria bacterium RIFCSPHIGHO2_01_FULL_34_27</name>
    <dbReference type="NCBI Taxonomy" id="1802199"/>
    <lineage>
        <taxon>Bacteria</taxon>
        <taxon>Candidatus Staskawicziibacteriota</taxon>
    </lineage>
</organism>
<reference evidence="6 7" key="1">
    <citation type="journal article" date="2016" name="Nat. Commun.">
        <title>Thousands of microbial genomes shed light on interconnected biogeochemical processes in an aquifer system.</title>
        <authorList>
            <person name="Anantharaman K."/>
            <person name="Brown C.T."/>
            <person name="Hug L.A."/>
            <person name="Sharon I."/>
            <person name="Castelle C.J."/>
            <person name="Probst A.J."/>
            <person name="Thomas B.C."/>
            <person name="Singh A."/>
            <person name="Wilkins M.J."/>
            <person name="Karaoz U."/>
            <person name="Brodie E.L."/>
            <person name="Williams K.H."/>
            <person name="Hubbard S.S."/>
            <person name="Banfield J.F."/>
        </authorList>
    </citation>
    <scope>NUCLEOTIDE SEQUENCE [LARGE SCALE GENOMIC DNA]</scope>
</reference>
<evidence type="ECO:0000313" key="7">
    <source>
        <dbReference type="Proteomes" id="UP000178991"/>
    </source>
</evidence>
<comment type="caution">
    <text evidence="6">The sequence shown here is derived from an EMBL/GenBank/DDBJ whole genome shotgun (WGS) entry which is preliminary data.</text>
</comment>
<dbReference type="GO" id="GO:0000177">
    <property type="term" value="C:cytoplasmic exosome (RNase complex)"/>
    <property type="evidence" value="ECO:0007669"/>
    <property type="project" value="TreeGrafter"/>
</dbReference>
<evidence type="ECO:0000256" key="1">
    <source>
        <dbReference type="ARBA" id="ARBA00004496"/>
    </source>
</evidence>
<gene>
    <name evidence="6" type="ORF">A2639_00505</name>
</gene>
<dbReference type="Pfam" id="PF03725">
    <property type="entry name" value="RNase_PH_C"/>
    <property type="match status" value="1"/>
</dbReference>
<dbReference type="EMBL" id="MHOL01000019">
    <property type="protein sequence ID" value="OGZ62549.1"/>
    <property type="molecule type" value="Genomic_DNA"/>
</dbReference>
<sequence length="268" mass="29932">METTKVTAERIKEYLESGKRFDGRKPDEFREISIETGVSKNAEGSVRVKIGKTDVIAGVKMEVSEPYPDSPDKGNLVVSAELLPMSSSRYEAGPPKIEAIELARVTDRIVRESKFIDMEELCITKGEKVWTVYIDIYSINADGNLLDAAGLAAIAALRIAKMPKYDKKEEKIIRGEFTDKNIPLKKETPISITIYKIGNSLIVDPNIEEEDVSEARITIGFCDGKISSMQKGDPKEISIEEMTSALDITKKLWKKIADKLEEELEKAK</sequence>
<dbReference type="SUPFAM" id="SSF55666">
    <property type="entry name" value="Ribonuclease PH domain 2-like"/>
    <property type="match status" value="1"/>
</dbReference>
<proteinExistence type="predicted"/>
<feature type="domain" description="Exoribonuclease phosphorolytic" evidence="5">
    <location>
        <begin position="189"/>
        <end position="250"/>
    </location>
</feature>
<evidence type="ECO:0000259" key="5">
    <source>
        <dbReference type="Pfam" id="PF03725"/>
    </source>
</evidence>
<dbReference type="PANTHER" id="PTHR11097:SF8">
    <property type="entry name" value="EXOSOME COMPLEX COMPONENT RRP42"/>
    <property type="match status" value="1"/>
</dbReference>
<dbReference type="InterPro" id="IPR036345">
    <property type="entry name" value="ExoRNase_PH_dom2_sf"/>
</dbReference>
<protein>
    <recommendedName>
        <fullName evidence="8">RNA-binding protein</fullName>
    </recommendedName>
</protein>
<dbReference type="SUPFAM" id="SSF54211">
    <property type="entry name" value="Ribosomal protein S5 domain 2-like"/>
    <property type="match status" value="1"/>
</dbReference>
<dbReference type="Pfam" id="PF01138">
    <property type="entry name" value="RNase_PH"/>
    <property type="match status" value="1"/>
</dbReference>
<dbReference type="InterPro" id="IPR015847">
    <property type="entry name" value="ExoRNase_PH_dom2"/>
</dbReference>
<dbReference type="NCBIfam" id="NF003282">
    <property type="entry name" value="PRK04282.1-1"/>
    <property type="match status" value="1"/>
</dbReference>
<evidence type="ECO:0000313" key="6">
    <source>
        <dbReference type="EMBL" id="OGZ62549.1"/>
    </source>
</evidence>
<dbReference type="InterPro" id="IPR050590">
    <property type="entry name" value="Exosome_comp_Rrp42_subfam"/>
</dbReference>
<dbReference type="GO" id="GO:0016075">
    <property type="term" value="P:rRNA catabolic process"/>
    <property type="evidence" value="ECO:0007669"/>
    <property type="project" value="TreeGrafter"/>
</dbReference>
<dbReference type="FunFam" id="3.30.230.70:FF:000017">
    <property type="entry name" value="Exosome complex component Rrp42"/>
    <property type="match status" value="1"/>
</dbReference>
<evidence type="ECO:0000259" key="4">
    <source>
        <dbReference type="Pfam" id="PF01138"/>
    </source>
</evidence>